<evidence type="ECO:0000256" key="1">
    <source>
        <dbReference type="SAM" id="Phobius"/>
    </source>
</evidence>
<dbReference type="Pfam" id="PF04773">
    <property type="entry name" value="FecR"/>
    <property type="match status" value="1"/>
</dbReference>
<feature type="domain" description="Protein FecR C-terminal" evidence="3">
    <location>
        <begin position="306"/>
        <end position="373"/>
    </location>
</feature>
<protein>
    <submittedName>
        <fullName evidence="4">FecR family protein</fullName>
    </submittedName>
</protein>
<keyword evidence="1" id="KW-0472">Membrane</keyword>
<reference evidence="5" key="1">
    <citation type="journal article" date="2019" name="Int. J. Syst. Evol. Microbiol.">
        <title>The Global Catalogue of Microorganisms (GCM) 10K type strain sequencing project: providing services to taxonomists for standard genome sequencing and annotation.</title>
        <authorList>
            <consortium name="The Broad Institute Genomics Platform"/>
            <consortium name="The Broad Institute Genome Sequencing Center for Infectious Disease"/>
            <person name="Wu L."/>
            <person name="Ma J."/>
        </authorList>
    </citation>
    <scope>NUCLEOTIDE SEQUENCE [LARGE SCALE GENOMIC DNA]</scope>
    <source>
        <strain evidence="5">KCTC 22209</strain>
    </source>
</reference>
<evidence type="ECO:0000259" key="2">
    <source>
        <dbReference type="Pfam" id="PF04773"/>
    </source>
</evidence>
<dbReference type="InterPro" id="IPR012373">
    <property type="entry name" value="Ferrdict_sens_TM"/>
</dbReference>
<accession>A0ABW5YQ90</accession>
<dbReference type="InterPro" id="IPR032508">
    <property type="entry name" value="FecR_C"/>
</dbReference>
<dbReference type="EMBL" id="JBHUPE010000001">
    <property type="protein sequence ID" value="MFD2902610.1"/>
    <property type="molecule type" value="Genomic_DNA"/>
</dbReference>
<dbReference type="InterPro" id="IPR006860">
    <property type="entry name" value="FecR"/>
</dbReference>
<dbReference type="Gene3D" id="2.60.120.1440">
    <property type="match status" value="1"/>
</dbReference>
<feature type="transmembrane region" description="Helical" evidence="1">
    <location>
        <begin position="76"/>
        <end position="97"/>
    </location>
</feature>
<comment type="caution">
    <text evidence="4">The sequence shown here is derived from an EMBL/GenBank/DDBJ whole genome shotgun (WGS) entry which is preliminary data.</text>
</comment>
<sequence>MSTSKTRIRVFIINIFNKYLSGKTSENEDQLIEKIYDRLDIHDLDHIDYESINKDIKQQVDAAIARKIKISNRKKHYQLAVAASVLFVLSLGALFLYQGKDTIMSLSRSKHTARDFPQLTLNREHRINLLDSLPVGTTLHKKGEGHILDLTHMERSQKVELIEINNPSETPFTVILKDQTKVSLNKHSSVSFQSNFGINSREVMAVGEVDFDVSKQQSQDKWVPFTVRTKLQTIEVLGTQFHVSTTIPGEENVLLKEGSIKLAHNHSEGTVILKPGDKAFLQAIQPKIMISSQSSKAKIDSWRKGEFYFENEKLRQVMDEIGTWYGKSIEMNEETSTKTLTGIFTRYNTIEDVLHMIALTNSVDFKEKKGVIYVTVK</sequence>
<gene>
    <name evidence="4" type="ORF">ACFS6I_01640</name>
</gene>
<dbReference type="PANTHER" id="PTHR30273:SF2">
    <property type="entry name" value="PROTEIN FECR"/>
    <property type="match status" value="1"/>
</dbReference>
<keyword evidence="5" id="KW-1185">Reference proteome</keyword>
<organism evidence="4 5">
    <name type="scientific">Sphingobacterium anhuiense</name>
    <dbReference type="NCBI Taxonomy" id="493780"/>
    <lineage>
        <taxon>Bacteria</taxon>
        <taxon>Pseudomonadati</taxon>
        <taxon>Bacteroidota</taxon>
        <taxon>Sphingobacteriia</taxon>
        <taxon>Sphingobacteriales</taxon>
        <taxon>Sphingobacteriaceae</taxon>
        <taxon>Sphingobacterium</taxon>
    </lineage>
</organism>
<dbReference type="RefSeq" id="WP_380917717.1">
    <property type="nucleotide sequence ID" value="NZ_JBHUPE010000001.1"/>
</dbReference>
<dbReference type="PIRSF" id="PIRSF018266">
    <property type="entry name" value="FecR"/>
    <property type="match status" value="1"/>
</dbReference>
<dbReference type="Gene3D" id="3.55.50.30">
    <property type="match status" value="1"/>
</dbReference>
<dbReference type="PANTHER" id="PTHR30273">
    <property type="entry name" value="PERIPLASMIC SIGNAL SENSOR AND SIGMA FACTOR ACTIVATOR FECR-RELATED"/>
    <property type="match status" value="1"/>
</dbReference>
<evidence type="ECO:0000313" key="4">
    <source>
        <dbReference type="EMBL" id="MFD2902610.1"/>
    </source>
</evidence>
<keyword evidence="1" id="KW-0812">Transmembrane</keyword>
<name>A0ABW5YQ90_9SPHI</name>
<dbReference type="Proteomes" id="UP001597509">
    <property type="component" value="Unassembled WGS sequence"/>
</dbReference>
<evidence type="ECO:0000259" key="3">
    <source>
        <dbReference type="Pfam" id="PF16344"/>
    </source>
</evidence>
<dbReference type="Pfam" id="PF16344">
    <property type="entry name" value="FecR_C"/>
    <property type="match status" value="1"/>
</dbReference>
<proteinExistence type="predicted"/>
<keyword evidence="1" id="KW-1133">Transmembrane helix</keyword>
<feature type="domain" description="FecR protein" evidence="2">
    <location>
        <begin position="173"/>
        <end position="260"/>
    </location>
</feature>
<evidence type="ECO:0000313" key="5">
    <source>
        <dbReference type="Proteomes" id="UP001597509"/>
    </source>
</evidence>